<feature type="compositionally biased region" description="Low complexity" evidence="1">
    <location>
        <begin position="548"/>
        <end position="573"/>
    </location>
</feature>
<feature type="compositionally biased region" description="Basic and acidic residues" evidence="1">
    <location>
        <begin position="370"/>
        <end position="385"/>
    </location>
</feature>
<evidence type="ECO:0000256" key="1">
    <source>
        <dbReference type="SAM" id="MobiDB-lite"/>
    </source>
</evidence>
<keyword evidence="2" id="KW-0812">Transmembrane</keyword>
<feature type="compositionally biased region" description="Pro residues" evidence="1">
    <location>
        <begin position="537"/>
        <end position="547"/>
    </location>
</feature>
<evidence type="ECO:0000313" key="4">
    <source>
        <dbReference type="Proteomes" id="UP000559256"/>
    </source>
</evidence>
<feature type="compositionally biased region" description="Basic and acidic residues" evidence="1">
    <location>
        <begin position="407"/>
        <end position="416"/>
    </location>
</feature>
<feature type="region of interest" description="Disordered" evidence="1">
    <location>
        <begin position="457"/>
        <end position="498"/>
    </location>
</feature>
<feature type="region of interest" description="Disordered" evidence="1">
    <location>
        <begin position="194"/>
        <end position="240"/>
    </location>
</feature>
<comment type="caution">
    <text evidence="3">The sequence shown here is derived from an EMBL/GenBank/DDBJ whole genome shotgun (WGS) entry which is preliminary data.</text>
</comment>
<feature type="compositionally biased region" description="Polar residues" evidence="1">
    <location>
        <begin position="574"/>
        <end position="587"/>
    </location>
</feature>
<keyword evidence="2" id="KW-1133">Transmembrane helix</keyword>
<name>A0A8H5GUZ6_9AGAR</name>
<feature type="compositionally biased region" description="Pro residues" evidence="1">
    <location>
        <begin position="480"/>
        <end position="492"/>
    </location>
</feature>
<gene>
    <name evidence="3" type="ORF">D9758_003534</name>
</gene>
<feature type="compositionally biased region" description="Low complexity" evidence="1">
    <location>
        <begin position="121"/>
        <end position="150"/>
    </location>
</feature>
<feature type="compositionally biased region" description="Polar residues" evidence="1">
    <location>
        <begin position="513"/>
        <end position="532"/>
    </location>
</feature>
<dbReference type="Proteomes" id="UP000559256">
    <property type="component" value="Unassembled WGS sequence"/>
</dbReference>
<feature type="region of interest" description="Disordered" evidence="1">
    <location>
        <begin position="306"/>
        <end position="439"/>
    </location>
</feature>
<dbReference type="AlphaFoldDB" id="A0A8H5GUZ6"/>
<organism evidence="3 4">
    <name type="scientific">Tetrapyrgos nigripes</name>
    <dbReference type="NCBI Taxonomy" id="182062"/>
    <lineage>
        <taxon>Eukaryota</taxon>
        <taxon>Fungi</taxon>
        <taxon>Dikarya</taxon>
        <taxon>Basidiomycota</taxon>
        <taxon>Agaricomycotina</taxon>
        <taxon>Agaricomycetes</taxon>
        <taxon>Agaricomycetidae</taxon>
        <taxon>Agaricales</taxon>
        <taxon>Marasmiineae</taxon>
        <taxon>Marasmiaceae</taxon>
        <taxon>Tetrapyrgos</taxon>
    </lineage>
</organism>
<feature type="compositionally biased region" description="Low complexity" evidence="1">
    <location>
        <begin position="306"/>
        <end position="315"/>
    </location>
</feature>
<dbReference type="EMBL" id="JAACJM010000007">
    <property type="protein sequence ID" value="KAF5371704.1"/>
    <property type="molecule type" value="Genomic_DNA"/>
</dbReference>
<feature type="region of interest" description="Disordered" evidence="1">
    <location>
        <begin position="262"/>
        <end position="285"/>
    </location>
</feature>
<feature type="transmembrane region" description="Helical" evidence="2">
    <location>
        <begin position="6"/>
        <end position="30"/>
    </location>
</feature>
<feature type="compositionally biased region" description="Polar residues" evidence="1">
    <location>
        <begin position="262"/>
        <end position="271"/>
    </location>
</feature>
<evidence type="ECO:0000256" key="2">
    <source>
        <dbReference type="SAM" id="Phobius"/>
    </source>
</evidence>
<feature type="compositionally biased region" description="Polar residues" evidence="1">
    <location>
        <begin position="417"/>
        <end position="428"/>
    </location>
</feature>
<sequence>MALSTGGIVGVVIGVILLLGLSIAAVIYAVRRRNITRRRKVLQDSSNTFLARANDLDLEKSREPFLYTPVHLEAPGLDYLPSHHASESHSENSGNDLVPLRRLPTSEVQQHRDSHFRASGASQSLQPPALSPPGSGSSSSSSPLPTPSSANFILPPPPSSSSHKKTLTPPKLPPLVIPGQPNLTTPAAILSTHIPIPQHPTVPPNSNSNSNPIPPPPTSQPTGVSLKDPGSGPTQAQAGAALTRSLSTISYDTESLYSQASAFTNGNNTPHGSAPWEQGDAPSVPEIPRRFMDEYLESKQNTPNFGAAAQFSSASGGHGHSHSNSFQSSINIDIDPYSSRNKGLKLPAPPETPIDSDEDPLARANSIGRLLKDRARKPELSRTDSEDALGVEGEGAGAGSRLSRHVSKIERTDSIKSAKSVSVTTALGSGSAPVDDHRDSYAKRIKRVRESQMDMLEEALTPTSSSSSPLPSEFSLISPLPLPTPLLTPTPTPGRKETFLDPRLEAYYLNGPTALSNTNSNRTDVTTNATSKSTTPRPLPVPTPSPPSSSSNTHSSSIPSSGSTTQATTGATQHQPQPRSQPLANSDLNLNLPTLPNPFENLPSPTLASSPSTTSIRTSRTDGTHATSGTMGTMGSVAPLGSSAFGTFDPFSTEAIRTYRELPLPGRSDDNDSRTGIGSKTARARDTAHHGYAYERALPIPSDQRSVVAEVVNYN</sequence>
<feature type="compositionally biased region" description="Low complexity" evidence="1">
    <location>
        <begin position="458"/>
        <end position="479"/>
    </location>
</feature>
<feature type="region of interest" description="Disordered" evidence="1">
    <location>
        <begin position="78"/>
        <end position="180"/>
    </location>
</feature>
<keyword evidence="2" id="KW-0472">Membrane</keyword>
<proteinExistence type="predicted"/>
<feature type="region of interest" description="Disordered" evidence="1">
    <location>
        <begin position="663"/>
        <end position="687"/>
    </location>
</feature>
<accession>A0A8H5GUZ6</accession>
<reference evidence="3 4" key="1">
    <citation type="journal article" date="2020" name="ISME J.">
        <title>Uncovering the hidden diversity of litter-decomposition mechanisms in mushroom-forming fungi.</title>
        <authorList>
            <person name="Floudas D."/>
            <person name="Bentzer J."/>
            <person name="Ahren D."/>
            <person name="Johansson T."/>
            <person name="Persson P."/>
            <person name="Tunlid A."/>
        </authorList>
    </citation>
    <scope>NUCLEOTIDE SEQUENCE [LARGE SCALE GENOMIC DNA]</scope>
    <source>
        <strain evidence="3 4">CBS 291.85</strain>
    </source>
</reference>
<feature type="compositionally biased region" description="Low complexity" evidence="1">
    <location>
        <begin position="588"/>
        <end position="618"/>
    </location>
</feature>
<evidence type="ECO:0000313" key="3">
    <source>
        <dbReference type="EMBL" id="KAF5371704.1"/>
    </source>
</evidence>
<keyword evidence="4" id="KW-1185">Reference proteome</keyword>
<feature type="region of interest" description="Disordered" evidence="1">
    <location>
        <begin position="511"/>
        <end position="633"/>
    </location>
</feature>
<protein>
    <submittedName>
        <fullName evidence="3">Uncharacterized protein</fullName>
    </submittedName>
</protein>